<dbReference type="Proteomes" id="UP000228964">
    <property type="component" value="Unassembled WGS sequence"/>
</dbReference>
<gene>
    <name evidence="3" type="ORF">COT96_03065</name>
</gene>
<organism evidence="3 4">
    <name type="scientific">Candidatus Falkowbacteria bacterium CG10_big_fil_rev_8_21_14_0_10_38_22</name>
    <dbReference type="NCBI Taxonomy" id="1974564"/>
    <lineage>
        <taxon>Bacteria</taxon>
        <taxon>Candidatus Falkowiibacteriota</taxon>
    </lineage>
</organism>
<feature type="compositionally biased region" description="Polar residues" evidence="1">
    <location>
        <begin position="225"/>
        <end position="237"/>
    </location>
</feature>
<dbReference type="InterPro" id="IPR036116">
    <property type="entry name" value="FN3_sf"/>
</dbReference>
<dbReference type="InterPro" id="IPR022409">
    <property type="entry name" value="PKD/Chitinase_dom"/>
</dbReference>
<feature type="domain" description="Ig-like" evidence="2">
    <location>
        <begin position="212"/>
        <end position="294"/>
    </location>
</feature>
<dbReference type="PROSITE" id="PS50835">
    <property type="entry name" value="IG_LIKE"/>
    <property type="match status" value="1"/>
</dbReference>
<dbReference type="Pfam" id="PF22352">
    <property type="entry name" value="K319L-like_PKD"/>
    <property type="match status" value="1"/>
</dbReference>
<dbReference type="InterPro" id="IPR013783">
    <property type="entry name" value="Ig-like_fold"/>
</dbReference>
<reference evidence="4" key="1">
    <citation type="submission" date="2017-09" db="EMBL/GenBank/DDBJ databases">
        <title>Depth-based differentiation of microbial function through sediment-hosted aquifers and enrichment of novel symbionts in the deep terrestrial subsurface.</title>
        <authorList>
            <person name="Probst A.J."/>
            <person name="Ladd B."/>
            <person name="Jarett J.K."/>
            <person name="Geller-Mcgrath D.E."/>
            <person name="Sieber C.M.K."/>
            <person name="Emerson J.B."/>
            <person name="Anantharaman K."/>
            <person name="Thomas B.C."/>
            <person name="Malmstrom R."/>
            <person name="Stieglmeier M."/>
            <person name="Klingl A."/>
            <person name="Woyke T."/>
            <person name="Ryan C.M."/>
            <person name="Banfield J.F."/>
        </authorList>
    </citation>
    <scope>NUCLEOTIDE SEQUENCE [LARGE SCALE GENOMIC DNA]</scope>
</reference>
<evidence type="ECO:0000313" key="3">
    <source>
        <dbReference type="EMBL" id="PIT94598.1"/>
    </source>
</evidence>
<evidence type="ECO:0000259" key="2">
    <source>
        <dbReference type="PROSITE" id="PS50835"/>
    </source>
</evidence>
<dbReference type="SUPFAM" id="SSF49265">
    <property type="entry name" value="Fibronectin type III"/>
    <property type="match status" value="1"/>
</dbReference>
<feature type="region of interest" description="Disordered" evidence="1">
    <location>
        <begin position="205"/>
        <end position="241"/>
    </location>
</feature>
<accession>A0A2M6WP70</accession>
<dbReference type="Gene3D" id="2.60.40.10">
    <property type="entry name" value="Immunoglobulins"/>
    <property type="match status" value="1"/>
</dbReference>
<comment type="caution">
    <text evidence="3">The sequence shown here is derived from an EMBL/GenBank/DDBJ whole genome shotgun (WGS) entry which is preliminary data.</text>
</comment>
<protein>
    <recommendedName>
        <fullName evidence="2">Ig-like domain-containing protein</fullName>
    </recommendedName>
</protein>
<dbReference type="AlphaFoldDB" id="A0A2M6WP70"/>
<proteinExistence type="predicted"/>
<evidence type="ECO:0000313" key="4">
    <source>
        <dbReference type="Proteomes" id="UP000228964"/>
    </source>
</evidence>
<name>A0A2M6WP70_9BACT</name>
<dbReference type="InterPro" id="IPR035986">
    <property type="entry name" value="PKD_dom_sf"/>
</dbReference>
<dbReference type="InterPro" id="IPR007110">
    <property type="entry name" value="Ig-like_dom"/>
</dbReference>
<dbReference type="EMBL" id="PFAO01000075">
    <property type="protein sequence ID" value="PIT94598.1"/>
    <property type="molecule type" value="Genomic_DNA"/>
</dbReference>
<dbReference type="SUPFAM" id="SSF49299">
    <property type="entry name" value="PKD domain"/>
    <property type="match status" value="1"/>
</dbReference>
<sequence>MTIKNILRISVFIVTLMIFSFGANPQFSLADTCPANTQPGETSAILVGEVTYDGGDPNLTVWFQYGTTVSYSNETPHQSQNGLGIFCATITGLQSCTLYHYRAVAQNSGGTSYGQDKTFTTQCPAPTVDLKANGSDGPITIPYNTSAMLTWTSTNAPSGCTASGNWLGHRDPQGSQSTGNLTSNAYYTLTCTGPGGSANDSVAVNVSPQNHPPVANAGPNKQVEEGQSVTLEGSGSDQDGDPITYSWTCTGGTLSDYSIAQPTYTAPAVSQDTTYTCTLTVTDSHGASNSDSVNVTVKKHLSPSVDLKVRNSSGTYVDGPVDLFYNDYAVLRWTSQNANSCTASGDWSGSLSTNGSQSVYLTQVKTYTFGITCMNSGGDTSSDTVIVISHPKPPTVITIPAVVTY</sequence>
<evidence type="ECO:0000256" key="1">
    <source>
        <dbReference type="SAM" id="MobiDB-lite"/>
    </source>
</evidence>
<dbReference type="SMART" id="SM00089">
    <property type="entry name" value="PKD"/>
    <property type="match status" value="1"/>
</dbReference>